<dbReference type="InterPro" id="IPR026282">
    <property type="entry name" value="MJ1563"/>
</dbReference>
<evidence type="ECO:0000256" key="3">
    <source>
        <dbReference type="ARBA" id="ARBA00023163"/>
    </source>
</evidence>
<comment type="caution">
    <text evidence="5">The sequence shown here is derived from an EMBL/GenBank/DDBJ whole genome shotgun (WGS) entry which is preliminary data.</text>
</comment>
<dbReference type="PANTHER" id="PTHR38465:SF1">
    <property type="entry name" value="HTH-TYPE TRANSCRIPTIONAL REGULATOR MJ1563-RELATED"/>
    <property type="match status" value="1"/>
</dbReference>
<reference evidence="5 6" key="1">
    <citation type="submission" date="2024-03" db="EMBL/GenBank/DDBJ databases">
        <title>Bacilli Hybrid Assemblies.</title>
        <authorList>
            <person name="Kovac J."/>
        </authorList>
    </citation>
    <scope>NUCLEOTIDE SEQUENCE [LARGE SCALE GENOMIC DNA]</scope>
    <source>
        <strain evidence="5 6">FSL R7-0666</strain>
    </source>
</reference>
<dbReference type="SUPFAM" id="SSF46785">
    <property type="entry name" value="Winged helix' DNA-binding domain"/>
    <property type="match status" value="1"/>
</dbReference>
<keyword evidence="3 4" id="KW-0804">Transcription</keyword>
<dbReference type="PANTHER" id="PTHR38465">
    <property type="entry name" value="HTH-TYPE TRANSCRIPTIONAL REGULATOR MJ1563-RELATED"/>
    <property type="match status" value="1"/>
</dbReference>
<evidence type="ECO:0000256" key="4">
    <source>
        <dbReference type="PIRNR" id="PIRNR006707"/>
    </source>
</evidence>
<dbReference type="InterPro" id="IPR036390">
    <property type="entry name" value="WH_DNA-bd_sf"/>
</dbReference>
<dbReference type="InterPro" id="IPR036388">
    <property type="entry name" value="WH-like_DNA-bd_sf"/>
</dbReference>
<keyword evidence="1 4" id="KW-0805">Transcription regulation</keyword>
<accession>A0ABU9VFC6</accession>
<dbReference type="RefSeq" id="WP_343129697.1">
    <property type="nucleotide sequence ID" value="NZ_JBCITK010000001.1"/>
</dbReference>
<dbReference type="InterPro" id="IPR052362">
    <property type="entry name" value="HTH-GbsR_regulator"/>
</dbReference>
<sequence>MNADNLSNEITATHQMIKKSLAQTVELYGGNRSLGQIYSTLYIHGGPMTLDDLKNQTGMSKGSMSLGVRRLLDDKLIERVYRREERKDLYQTRGDFFQVFSAFFTKLWGTDVAINVETHQKAQVQYEAVLSAPMSKADYEEALRMLKKTKEALTYYTFLHALVEDFHSGEFIQYLTEKYNLDQ</sequence>
<evidence type="ECO:0000256" key="1">
    <source>
        <dbReference type="ARBA" id="ARBA00023015"/>
    </source>
</evidence>
<protein>
    <recommendedName>
        <fullName evidence="4">HTH-type transcriptional regulator</fullName>
    </recommendedName>
</protein>
<comment type="similarity">
    <text evidence="4">Belongs to the GbsR family.</text>
</comment>
<dbReference type="Gene3D" id="1.10.10.10">
    <property type="entry name" value="Winged helix-like DNA-binding domain superfamily/Winged helix DNA-binding domain"/>
    <property type="match status" value="1"/>
</dbReference>
<organism evidence="5 6">
    <name type="scientific">Alkalicoccobacillus gibsonii</name>
    <dbReference type="NCBI Taxonomy" id="79881"/>
    <lineage>
        <taxon>Bacteria</taxon>
        <taxon>Bacillati</taxon>
        <taxon>Bacillota</taxon>
        <taxon>Bacilli</taxon>
        <taxon>Bacillales</taxon>
        <taxon>Bacillaceae</taxon>
        <taxon>Alkalicoccobacillus</taxon>
    </lineage>
</organism>
<evidence type="ECO:0000313" key="5">
    <source>
        <dbReference type="EMBL" id="MEN0642592.1"/>
    </source>
</evidence>
<dbReference type="Proteomes" id="UP001418796">
    <property type="component" value="Unassembled WGS sequence"/>
</dbReference>
<keyword evidence="6" id="KW-1185">Reference proteome</keyword>
<proteinExistence type="inferred from homology"/>
<dbReference type="PIRSF" id="PIRSF006707">
    <property type="entry name" value="MJ1563"/>
    <property type="match status" value="1"/>
</dbReference>
<gene>
    <name evidence="5" type="ORF">MKY91_05400</name>
</gene>
<dbReference type="EMBL" id="JBCITK010000001">
    <property type="protein sequence ID" value="MEN0642592.1"/>
    <property type="molecule type" value="Genomic_DNA"/>
</dbReference>
<keyword evidence="2 4" id="KW-0238">DNA-binding</keyword>
<name>A0ABU9VFC6_9BACI</name>
<evidence type="ECO:0000313" key="6">
    <source>
        <dbReference type="Proteomes" id="UP001418796"/>
    </source>
</evidence>
<evidence type="ECO:0000256" key="2">
    <source>
        <dbReference type="ARBA" id="ARBA00023125"/>
    </source>
</evidence>